<comment type="caution">
    <text evidence="2">The sequence shown here is derived from an EMBL/GenBank/DDBJ whole genome shotgun (WGS) entry which is preliminary data.</text>
</comment>
<accession>A0A4U1IL08</accession>
<evidence type="ECO:0000313" key="2">
    <source>
        <dbReference type="EMBL" id="TKC94644.1"/>
    </source>
</evidence>
<evidence type="ECO:0000313" key="3">
    <source>
        <dbReference type="Proteomes" id="UP000309215"/>
    </source>
</evidence>
<feature type="compositionally biased region" description="Basic and acidic residues" evidence="1">
    <location>
        <begin position="227"/>
        <end position="243"/>
    </location>
</feature>
<feature type="region of interest" description="Disordered" evidence="1">
    <location>
        <begin position="214"/>
        <end position="246"/>
    </location>
</feature>
<gene>
    <name evidence="2" type="ORF">E8A74_47965</name>
</gene>
<evidence type="ECO:0000256" key="1">
    <source>
        <dbReference type="SAM" id="MobiDB-lite"/>
    </source>
</evidence>
<organism evidence="2 3">
    <name type="scientific">Polyangium fumosum</name>
    <dbReference type="NCBI Taxonomy" id="889272"/>
    <lineage>
        <taxon>Bacteria</taxon>
        <taxon>Pseudomonadati</taxon>
        <taxon>Myxococcota</taxon>
        <taxon>Polyangia</taxon>
        <taxon>Polyangiales</taxon>
        <taxon>Polyangiaceae</taxon>
        <taxon>Polyangium</taxon>
    </lineage>
</organism>
<dbReference type="Proteomes" id="UP000309215">
    <property type="component" value="Unassembled WGS sequence"/>
</dbReference>
<sequence length="265" mass="28727">MTPILRYDPLGRLIRTDLPNGTHSRVTFTPWQQASWDGNDTVLEAGNPWYAARQPSATPTPSAQEQRAAELTEEHAETPALVHFDVLGRPVRGVEDNKTAGVYTTKAVLDIEGNPRAIIDARGNTAMVRPGKSGPKGMRCDKLMKFGLPSGGCDPRPAKGGPPRPVASLATVTVTRPAMRRRASVRAVGNAHSAPPGHPFRSTWALSERSDVPRLSPGSWCSWAPSERSDDSTDGSHHPHRSEATTPELIAARDAWLITLRFSLP</sequence>
<dbReference type="EMBL" id="SSMQ01000106">
    <property type="protein sequence ID" value="TKC94644.1"/>
    <property type="molecule type" value="Genomic_DNA"/>
</dbReference>
<protein>
    <recommendedName>
        <fullName evidence="4">RHS repeat protein</fullName>
    </recommendedName>
</protein>
<proteinExistence type="predicted"/>
<name>A0A4U1IL08_9BACT</name>
<dbReference type="RefSeq" id="WP_136935908.1">
    <property type="nucleotide sequence ID" value="NZ_SSMQ01000106.1"/>
</dbReference>
<dbReference type="AlphaFoldDB" id="A0A4U1IL08"/>
<evidence type="ECO:0008006" key="4">
    <source>
        <dbReference type="Google" id="ProtNLM"/>
    </source>
</evidence>
<dbReference type="Gene3D" id="2.180.10.10">
    <property type="entry name" value="RHS repeat-associated core"/>
    <property type="match status" value="1"/>
</dbReference>
<keyword evidence="3" id="KW-1185">Reference proteome</keyword>
<reference evidence="2 3" key="1">
    <citation type="submission" date="2019-04" db="EMBL/GenBank/DDBJ databases">
        <authorList>
            <person name="Li Y."/>
            <person name="Wang J."/>
        </authorList>
    </citation>
    <scope>NUCLEOTIDE SEQUENCE [LARGE SCALE GENOMIC DNA]</scope>
    <source>
        <strain evidence="2 3">DSM 14668</strain>
    </source>
</reference>